<proteinExistence type="predicted"/>
<dbReference type="EMBL" id="AE008923">
    <property type="protein sequence ID" value="AAM37073.1"/>
    <property type="molecule type" value="Genomic_DNA"/>
</dbReference>
<evidence type="ECO:0000313" key="2">
    <source>
        <dbReference type="Proteomes" id="UP000000576"/>
    </source>
</evidence>
<gene>
    <name evidence="1" type="ordered locus">XAC2220</name>
</gene>
<reference evidence="1 2" key="1">
    <citation type="journal article" date="2002" name="Nature">
        <title>Comparison of the genomes of two Xanthomonas pathogens with differing host specificities.</title>
        <authorList>
            <person name="da Silva A.C."/>
            <person name="Ferro J.A."/>
            <person name="Reinach F.C."/>
            <person name="Farah C.S."/>
            <person name="Furlan L.R."/>
            <person name="Quaggio R.B."/>
            <person name="Monteiro-Vitorello C.B."/>
            <person name="Van Sluys M.A."/>
            <person name="Almeida N.F."/>
            <person name="Alves L.M."/>
            <person name="do Amaral A.M."/>
            <person name="Bertolini M.C."/>
            <person name="Camargo L.E."/>
            <person name="Camarotte G."/>
            <person name="Cannavan F."/>
            <person name="Cardozo J."/>
            <person name="Chambergo F."/>
            <person name="Ciapina L.P."/>
            <person name="Cicarelli R.M."/>
            <person name="Coutinho L.L."/>
            <person name="Cursino-Santos J.R."/>
            <person name="El-Dorry H."/>
            <person name="Faria J.B."/>
            <person name="Ferreira A.J."/>
            <person name="Ferreira R.C."/>
            <person name="Ferro M.I."/>
            <person name="Formighieri E.F."/>
            <person name="Franco M.C."/>
            <person name="Greggio C.C."/>
            <person name="Gruber A."/>
            <person name="Katsuyama A.M."/>
            <person name="Kishi L.T."/>
            <person name="Leite R.P."/>
            <person name="Lemos E.G."/>
            <person name="Lemos M.V."/>
            <person name="Locali E.C."/>
            <person name="Machado M.A."/>
            <person name="Madeira A.M."/>
            <person name="Martinez-Rossi N.M."/>
            <person name="Martins E.C."/>
            <person name="Meidanis J."/>
            <person name="Menck C.F."/>
            <person name="Miyaki C.Y."/>
            <person name="Moon D.H."/>
            <person name="Moreira L.M."/>
            <person name="Novo M.T."/>
            <person name="Okura V.K."/>
            <person name="Oliveira M.C."/>
            <person name="Oliveira V.R."/>
            <person name="Pereira H.A."/>
            <person name="Rossi A."/>
            <person name="Sena J.A."/>
            <person name="Silva C."/>
            <person name="de Souza R.F."/>
            <person name="Spinola L.A."/>
            <person name="Takita M.A."/>
            <person name="Tamura R.E."/>
            <person name="Teixeira E.C."/>
            <person name="Tezza R.I."/>
            <person name="Trindade dos Santos M."/>
            <person name="Truffi D."/>
            <person name="Tsai S.M."/>
            <person name="White F.F."/>
            <person name="Setubal J.C."/>
            <person name="Kitajima J.P."/>
        </authorList>
    </citation>
    <scope>NUCLEOTIDE SEQUENCE [LARGE SCALE GENOMIC DNA]</scope>
    <source>
        <strain evidence="1 2">306</strain>
    </source>
</reference>
<dbReference type="Proteomes" id="UP000000576">
    <property type="component" value="Chromosome"/>
</dbReference>
<protein>
    <recommendedName>
        <fullName evidence="3">GTPase</fullName>
    </recommendedName>
</protein>
<evidence type="ECO:0008006" key="3">
    <source>
        <dbReference type="Google" id="ProtNLM"/>
    </source>
</evidence>
<evidence type="ECO:0000313" key="1">
    <source>
        <dbReference type="EMBL" id="AAM37073.1"/>
    </source>
</evidence>
<accession>A0AAI7ZFN0</accession>
<sequence>MRLRFAVGISPAAMTYQAAVRLAAQVIPHRARPASFHANPQGIFLPCGRKSLGFLKESFMDTQAIRAQMPTLVCGHVPSNVHRFKFQIFDGEPKVSILGLAVDPKPFDGKVIARTDEAIVVKTGRAEFAVLDRTLVTEVPDEGAKVHVEPYARRRFDGLRADTPQKRIEQTSDGHVYSVETTVLGSAPAPLPIPKPRCPELAALIEQLEQLPAPGGFRRITHMLVDAGARDFTWVDPTPAHIIQTPPAIGFTVSTGKFAGDVRVLYDRAADQYVIELHRDGECVDRTEDVFFDDLGQVLERLIDDGSWRRIQVRRLP</sequence>
<name>A0AAI7ZFN0_XANAC</name>
<dbReference type="KEGG" id="xac:XAC2220"/>
<dbReference type="AlphaFoldDB" id="A0AAI7ZFN0"/>
<organism evidence="1 2">
    <name type="scientific">Xanthomonas axonopodis pv. citri (strain 306)</name>
    <dbReference type="NCBI Taxonomy" id="190486"/>
    <lineage>
        <taxon>Bacteria</taxon>
        <taxon>Pseudomonadati</taxon>
        <taxon>Pseudomonadota</taxon>
        <taxon>Gammaproteobacteria</taxon>
        <taxon>Lysobacterales</taxon>
        <taxon>Lysobacteraceae</taxon>
        <taxon>Xanthomonas</taxon>
    </lineage>
</organism>